<sequence>MSYVQLAVYGMTIVVAVGVAVYQLYTERQSNSATGFRSSSSVRDICVFCITGIPEGRSRSLSCGHTCHEKCFAAFKGKCTDCH</sequence>
<keyword evidence="1" id="KW-1133">Transmembrane helix</keyword>
<evidence type="ECO:0000313" key="3">
    <source>
        <dbReference type="Proteomes" id="UP000075880"/>
    </source>
</evidence>
<name>A0AAG5CVP6_ANOAO</name>
<accession>A0AAG5CVP6</accession>
<evidence type="ECO:0008006" key="4">
    <source>
        <dbReference type="Google" id="ProtNLM"/>
    </source>
</evidence>
<dbReference type="Proteomes" id="UP000075880">
    <property type="component" value="Unassembled WGS sequence"/>
</dbReference>
<evidence type="ECO:0000313" key="2">
    <source>
        <dbReference type="EnsemblMetazoa" id="ENSAATROPP002583"/>
    </source>
</evidence>
<organism evidence="2 3">
    <name type="scientific">Anopheles atroparvus</name>
    <name type="common">European mosquito</name>
    <dbReference type="NCBI Taxonomy" id="41427"/>
    <lineage>
        <taxon>Eukaryota</taxon>
        <taxon>Metazoa</taxon>
        <taxon>Ecdysozoa</taxon>
        <taxon>Arthropoda</taxon>
        <taxon>Hexapoda</taxon>
        <taxon>Insecta</taxon>
        <taxon>Pterygota</taxon>
        <taxon>Neoptera</taxon>
        <taxon>Endopterygota</taxon>
        <taxon>Diptera</taxon>
        <taxon>Nematocera</taxon>
        <taxon>Culicoidea</taxon>
        <taxon>Culicidae</taxon>
        <taxon>Anophelinae</taxon>
        <taxon>Anopheles</taxon>
    </lineage>
</organism>
<evidence type="ECO:0000256" key="1">
    <source>
        <dbReference type="SAM" id="Phobius"/>
    </source>
</evidence>
<keyword evidence="1" id="KW-0812">Transmembrane</keyword>
<keyword evidence="1" id="KW-0472">Membrane</keyword>
<proteinExistence type="predicted"/>
<keyword evidence="3" id="KW-1185">Reference proteome</keyword>
<protein>
    <recommendedName>
        <fullName evidence="4">RING-type domain-containing protein</fullName>
    </recommendedName>
</protein>
<reference evidence="2" key="1">
    <citation type="submission" date="2024-04" db="UniProtKB">
        <authorList>
            <consortium name="EnsemblMetazoa"/>
        </authorList>
    </citation>
    <scope>IDENTIFICATION</scope>
    <source>
        <strain evidence="2">EBRO</strain>
    </source>
</reference>
<dbReference type="AlphaFoldDB" id="A0AAG5CVP6"/>
<dbReference type="EnsemblMetazoa" id="ENSAATROPT002688">
    <property type="protein sequence ID" value="ENSAATROPP002583"/>
    <property type="gene ID" value="ENSAATROPG002129"/>
</dbReference>
<feature type="transmembrane region" description="Helical" evidence="1">
    <location>
        <begin position="6"/>
        <end position="25"/>
    </location>
</feature>